<evidence type="ECO:0000313" key="1">
    <source>
        <dbReference type="EMBL" id="GBM36213.1"/>
    </source>
</evidence>
<proteinExistence type="predicted"/>
<sequence length="75" mass="8233">MAAIKEGLYPQTRHPVEPKIGFHVGRQNIKKEKKAKFSLVLEAAPHTLTFGIDLGPTRGLGCICGFLSLKESEEV</sequence>
<dbReference type="EMBL" id="BGPR01094831">
    <property type="protein sequence ID" value="GBM36213.1"/>
    <property type="molecule type" value="Genomic_DNA"/>
</dbReference>
<gene>
    <name evidence="1" type="ORF">AVEN_98968_1</name>
</gene>
<name>A0A4Y2F469_ARAVE</name>
<comment type="caution">
    <text evidence="1">The sequence shown here is derived from an EMBL/GenBank/DDBJ whole genome shotgun (WGS) entry which is preliminary data.</text>
</comment>
<dbReference type="Proteomes" id="UP000499080">
    <property type="component" value="Unassembled WGS sequence"/>
</dbReference>
<reference evidence="1 2" key="1">
    <citation type="journal article" date="2019" name="Sci. Rep.">
        <title>Orb-weaving spider Araneus ventricosus genome elucidates the spidroin gene catalogue.</title>
        <authorList>
            <person name="Kono N."/>
            <person name="Nakamura H."/>
            <person name="Ohtoshi R."/>
            <person name="Moran D.A.P."/>
            <person name="Shinohara A."/>
            <person name="Yoshida Y."/>
            <person name="Fujiwara M."/>
            <person name="Mori M."/>
            <person name="Tomita M."/>
            <person name="Arakawa K."/>
        </authorList>
    </citation>
    <scope>NUCLEOTIDE SEQUENCE [LARGE SCALE GENOMIC DNA]</scope>
</reference>
<protein>
    <submittedName>
        <fullName evidence="1">Uncharacterized protein</fullName>
    </submittedName>
</protein>
<dbReference type="AlphaFoldDB" id="A0A4Y2F469"/>
<accession>A0A4Y2F469</accession>
<evidence type="ECO:0000313" key="2">
    <source>
        <dbReference type="Proteomes" id="UP000499080"/>
    </source>
</evidence>
<keyword evidence="2" id="KW-1185">Reference proteome</keyword>
<organism evidence="1 2">
    <name type="scientific">Araneus ventricosus</name>
    <name type="common">Orbweaver spider</name>
    <name type="synonym">Epeira ventricosa</name>
    <dbReference type="NCBI Taxonomy" id="182803"/>
    <lineage>
        <taxon>Eukaryota</taxon>
        <taxon>Metazoa</taxon>
        <taxon>Ecdysozoa</taxon>
        <taxon>Arthropoda</taxon>
        <taxon>Chelicerata</taxon>
        <taxon>Arachnida</taxon>
        <taxon>Araneae</taxon>
        <taxon>Araneomorphae</taxon>
        <taxon>Entelegynae</taxon>
        <taxon>Araneoidea</taxon>
        <taxon>Araneidae</taxon>
        <taxon>Araneus</taxon>
    </lineage>
</organism>